<dbReference type="AlphaFoldDB" id="A0A803JU53"/>
<accession>A0A803JU53</accession>
<dbReference type="InParanoid" id="A0A803JU53"/>
<reference evidence="1" key="2">
    <citation type="submission" date="2021-03" db="UniProtKB">
        <authorList>
            <consortium name="Ensembl"/>
        </authorList>
    </citation>
    <scope>IDENTIFICATION</scope>
</reference>
<evidence type="ECO:0000313" key="1">
    <source>
        <dbReference type="Ensembl" id="ENSXETP00000111534"/>
    </source>
</evidence>
<reference evidence="1" key="1">
    <citation type="journal article" date="2010" name="Science">
        <title>The genome of the Western clawed frog Xenopus tropicalis.</title>
        <authorList>
            <person name="Hellsten U."/>
            <person name="Harland R.M."/>
            <person name="Gilchrist M.J."/>
            <person name="Hendrix D."/>
            <person name="Jurka J."/>
            <person name="Kapitonov V."/>
            <person name="Ovcharenko I."/>
            <person name="Putnam N.H."/>
            <person name="Shu S."/>
            <person name="Taher L."/>
            <person name="Blitz I.L."/>
            <person name="Blumberg B."/>
            <person name="Dichmann D.S."/>
            <person name="Dubchak I."/>
            <person name="Amaya E."/>
            <person name="Detter J.C."/>
            <person name="Fletcher R."/>
            <person name="Gerhard D.S."/>
            <person name="Goodstein D."/>
            <person name="Graves T."/>
            <person name="Grigoriev I.V."/>
            <person name="Grimwood J."/>
            <person name="Kawashima T."/>
            <person name="Lindquist E."/>
            <person name="Lucas S.M."/>
            <person name="Mead P.E."/>
            <person name="Mitros T."/>
            <person name="Ogino H."/>
            <person name="Ohta Y."/>
            <person name="Poliakov A.V."/>
            <person name="Pollet N."/>
            <person name="Robert J."/>
            <person name="Salamov A."/>
            <person name="Sater A.K."/>
            <person name="Schmutz J."/>
            <person name="Terry A."/>
            <person name="Vize P.D."/>
            <person name="Warren W.C."/>
            <person name="Wells D."/>
            <person name="Wills A."/>
            <person name="Wilson R.K."/>
            <person name="Zimmerman L.B."/>
            <person name="Zorn A.M."/>
            <person name="Grainger R."/>
            <person name="Grammer T."/>
            <person name="Khokha M.K."/>
            <person name="Richardson P.M."/>
            <person name="Rokhsar D.S."/>
        </authorList>
    </citation>
    <scope>NUCLEOTIDE SEQUENCE [LARGE SCALE GENOMIC DNA]</scope>
    <source>
        <strain evidence="1">Nigerian</strain>
    </source>
</reference>
<name>A0A803JU53_XENTR</name>
<sequence>MSKSSLEMKQKQKLLKFYGDSDALKLMAGRKTLHHAKNTSHRSERFLISRTLLMTQSSGWYGKFKKRNHHLIMMLLKHIACLVQKPSCCGICNMVLNDNSDEESDNDEQDVIVKPNISIKRMIKLSEELICGMEQKSFITEQQITSVYKIKEQLLRERPKHMKQMSLTEMFQNVQTAPLSLILSL</sequence>
<dbReference type="Ensembl" id="ENSXETT00000123307">
    <property type="protein sequence ID" value="ENSXETP00000111534"/>
    <property type="gene ID" value="ENSXETG00000044094"/>
</dbReference>
<proteinExistence type="predicted"/>
<organism evidence="1">
    <name type="scientific">Xenopus tropicalis</name>
    <name type="common">Western clawed frog</name>
    <name type="synonym">Silurana tropicalis</name>
    <dbReference type="NCBI Taxonomy" id="8364"/>
    <lineage>
        <taxon>Eukaryota</taxon>
        <taxon>Metazoa</taxon>
        <taxon>Chordata</taxon>
        <taxon>Craniata</taxon>
        <taxon>Vertebrata</taxon>
        <taxon>Euteleostomi</taxon>
        <taxon>Amphibia</taxon>
        <taxon>Batrachia</taxon>
        <taxon>Anura</taxon>
        <taxon>Pipoidea</taxon>
        <taxon>Pipidae</taxon>
        <taxon>Xenopodinae</taxon>
        <taxon>Xenopus</taxon>
        <taxon>Silurana</taxon>
    </lineage>
</organism>
<protein>
    <submittedName>
        <fullName evidence="1">Uncharacterized protein</fullName>
    </submittedName>
</protein>